<feature type="region of interest" description="Disordered" evidence="1">
    <location>
        <begin position="137"/>
        <end position="196"/>
    </location>
</feature>
<reference evidence="2 3" key="1">
    <citation type="journal article" date="2015" name="Proc. Natl. Acad. Sci. U.S.A.">
        <title>The resurrection genome of Boea hygrometrica: A blueprint for survival of dehydration.</title>
        <authorList>
            <person name="Xiao L."/>
            <person name="Yang G."/>
            <person name="Zhang L."/>
            <person name="Yang X."/>
            <person name="Zhao S."/>
            <person name="Ji Z."/>
            <person name="Zhou Q."/>
            <person name="Hu M."/>
            <person name="Wang Y."/>
            <person name="Chen M."/>
            <person name="Xu Y."/>
            <person name="Jin H."/>
            <person name="Xiao X."/>
            <person name="Hu G."/>
            <person name="Bao F."/>
            <person name="Hu Y."/>
            <person name="Wan P."/>
            <person name="Li L."/>
            <person name="Deng X."/>
            <person name="Kuang T."/>
            <person name="Xiang C."/>
            <person name="Zhu J.K."/>
            <person name="Oliver M.J."/>
            <person name="He Y."/>
        </authorList>
    </citation>
    <scope>NUCLEOTIDE SEQUENCE [LARGE SCALE GENOMIC DNA]</scope>
    <source>
        <strain evidence="3">cv. XS01</strain>
    </source>
</reference>
<evidence type="ECO:0000313" key="3">
    <source>
        <dbReference type="Proteomes" id="UP000250235"/>
    </source>
</evidence>
<feature type="compositionally biased region" description="Basic and acidic residues" evidence="1">
    <location>
        <begin position="159"/>
        <end position="196"/>
    </location>
</feature>
<dbReference type="AlphaFoldDB" id="A0A2Z7BMJ1"/>
<keyword evidence="3" id="KW-1185">Reference proteome</keyword>
<feature type="compositionally biased region" description="Basic residues" evidence="1">
    <location>
        <begin position="139"/>
        <end position="158"/>
    </location>
</feature>
<gene>
    <name evidence="2" type="ORF">F511_21362</name>
</gene>
<dbReference type="OrthoDB" id="928562at2759"/>
<dbReference type="Proteomes" id="UP000250235">
    <property type="component" value="Unassembled WGS sequence"/>
</dbReference>
<evidence type="ECO:0000313" key="2">
    <source>
        <dbReference type="EMBL" id="KZV35526.1"/>
    </source>
</evidence>
<protein>
    <submittedName>
        <fullName evidence="2">Uncharacterized protein</fullName>
    </submittedName>
</protein>
<sequence length="196" mass="22614">MSEIVRRRDLEAEVRREMERETALRQDNFGSLPLLGLESPLRPSLLMTKAGWSAEERLGMPLEDEGKLKRSGDGELETFPFQRGSADLRISEVKSASEGNEEKERIILLVADSILSRFWAPSTTRQKFQNQILANPCEKRKRRTQKRGRQRQKKKASIKAKDALKNVADKDKEKNINQSKSSRDSRLKDSRLKFQM</sequence>
<dbReference type="EMBL" id="KV004558">
    <property type="protein sequence ID" value="KZV35526.1"/>
    <property type="molecule type" value="Genomic_DNA"/>
</dbReference>
<accession>A0A2Z7BMJ1</accession>
<name>A0A2Z7BMJ1_9LAMI</name>
<proteinExistence type="predicted"/>
<evidence type="ECO:0000256" key="1">
    <source>
        <dbReference type="SAM" id="MobiDB-lite"/>
    </source>
</evidence>
<organism evidence="2 3">
    <name type="scientific">Dorcoceras hygrometricum</name>
    <dbReference type="NCBI Taxonomy" id="472368"/>
    <lineage>
        <taxon>Eukaryota</taxon>
        <taxon>Viridiplantae</taxon>
        <taxon>Streptophyta</taxon>
        <taxon>Embryophyta</taxon>
        <taxon>Tracheophyta</taxon>
        <taxon>Spermatophyta</taxon>
        <taxon>Magnoliopsida</taxon>
        <taxon>eudicotyledons</taxon>
        <taxon>Gunneridae</taxon>
        <taxon>Pentapetalae</taxon>
        <taxon>asterids</taxon>
        <taxon>lamiids</taxon>
        <taxon>Lamiales</taxon>
        <taxon>Gesneriaceae</taxon>
        <taxon>Didymocarpoideae</taxon>
        <taxon>Trichosporeae</taxon>
        <taxon>Loxocarpinae</taxon>
        <taxon>Dorcoceras</taxon>
    </lineage>
</organism>